<dbReference type="PROSITE" id="PS51318">
    <property type="entry name" value="TAT"/>
    <property type="match status" value="1"/>
</dbReference>
<keyword evidence="1 2" id="KW-0732">Signal</keyword>
<evidence type="ECO:0000256" key="1">
    <source>
        <dbReference type="ARBA" id="ARBA00022729"/>
    </source>
</evidence>
<evidence type="ECO:0000256" key="2">
    <source>
        <dbReference type="SAM" id="SignalP"/>
    </source>
</evidence>
<protein>
    <submittedName>
        <fullName evidence="3">ATP/GTP-binding protein</fullName>
    </submittedName>
</protein>
<evidence type="ECO:0000313" key="4">
    <source>
        <dbReference type="Proteomes" id="UP001052739"/>
    </source>
</evidence>
<dbReference type="EMBL" id="BNDW01000004">
    <property type="protein sequence ID" value="GHI19309.1"/>
    <property type="molecule type" value="Genomic_DNA"/>
</dbReference>
<dbReference type="Gene3D" id="2.60.20.10">
    <property type="entry name" value="Crystallins"/>
    <property type="match status" value="1"/>
</dbReference>
<name>A0ABQ3P2R1_9ACTN</name>
<sequence length="410" mass="44074">MKRTTGLRRALAAAVTTAASLATLLTAAPTASADASRCPQGSFCVFQYAQFGGQMKIISSSQSTLGVWDNTISSYINRSDKWAVAHTDAGYSGNSSIQIDPRQEYGNDDLGWHGYEGELDNKISSIRLGSTSWEADYGYGWMDWTSMDHPRPAGLPAVSRFGDMNNDGIADLLERADDGKLWLLNGRHDAEWRTKGLLIGGGWNAMTQLVRHGDHNGDGTEDVYARDRSGVLWLYPGTGRGGLKPRLKVGGGWNSMREIEAAGDLTGDGRRDLLARDTAGVLWTYPGTGRGGFGARKKVGGGWNAMNALAAPGDMNGDGRSDLVARDGSRTLWLYPGNGRGTFGSRVRMPYAWPSNEPVLATGDVTGDGRPDLMRTIQGQLYVYPGTGRGGVSGPEANMGWDNAPRVLVF</sequence>
<dbReference type="Gene3D" id="2.20.25.650">
    <property type="entry name" value="Tachylectin-2-like"/>
    <property type="match status" value="1"/>
</dbReference>
<accession>A0ABQ3P2R1</accession>
<gene>
    <name evidence="3" type="ORF">Shyd_06800</name>
</gene>
<reference evidence="3" key="1">
    <citation type="submission" date="2024-05" db="EMBL/GenBank/DDBJ databases">
        <title>Whole genome shotgun sequence of Streptomyces hydrogenans NBRC 13475.</title>
        <authorList>
            <person name="Komaki H."/>
            <person name="Tamura T."/>
        </authorList>
    </citation>
    <scope>NUCLEOTIDE SEQUENCE</scope>
    <source>
        <strain evidence="3">NBRC 13475</strain>
    </source>
</reference>
<dbReference type="Proteomes" id="UP001052739">
    <property type="component" value="Unassembled WGS sequence"/>
</dbReference>
<dbReference type="SUPFAM" id="SSF69318">
    <property type="entry name" value="Integrin alpha N-terminal domain"/>
    <property type="match status" value="1"/>
</dbReference>
<dbReference type="PANTHER" id="PTHR46580:SF4">
    <property type="entry name" value="ATP_GTP-BINDING PROTEIN"/>
    <property type="match status" value="1"/>
</dbReference>
<comment type="caution">
    <text evidence="3">The sequence shown here is derived from an EMBL/GenBank/DDBJ whole genome shotgun (WGS) entry which is preliminary data.</text>
</comment>
<dbReference type="Gene3D" id="2.130.10.130">
    <property type="entry name" value="Integrin alpha, N-terminal"/>
    <property type="match status" value="1"/>
</dbReference>
<evidence type="ECO:0000313" key="3">
    <source>
        <dbReference type="EMBL" id="GHI19309.1"/>
    </source>
</evidence>
<dbReference type="InterPro" id="IPR006311">
    <property type="entry name" value="TAT_signal"/>
</dbReference>
<dbReference type="PANTHER" id="PTHR46580">
    <property type="entry name" value="SENSOR KINASE-RELATED"/>
    <property type="match status" value="1"/>
</dbReference>
<organism evidence="3 4">
    <name type="scientific">Streptomyces hydrogenans</name>
    <dbReference type="NCBI Taxonomy" id="1873719"/>
    <lineage>
        <taxon>Bacteria</taxon>
        <taxon>Bacillati</taxon>
        <taxon>Actinomycetota</taxon>
        <taxon>Actinomycetes</taxon>
        <taxon>Kitasatosporales</taxon>
        <taxon>Streptomycetaceae</taxon>
        <taxon>Streptomyces</taxon>
    </lineage>
</organism>
<proteinExistence type="predicted"/>
<dbReference type="Pfam" id="PF13517">
    <property type="entry name" value="FG-GAP_3"/>
    <property type="match status" value="2"/>
</dbReference>
<dbReference type="RefSeq" id="WP_190224970.1">
    <property type="nucleotide sequence ID" value="NZ_BNBS01000080.1"/>
</dbReference>
<feature type="chain" id="PRO_5047051983" evidence="2">
    <location>
        <begin position="34"/>
        <end position="410"/>
    </location>
</feature>
<dbReference type="InterPro" id="IPR013517">
    <property type="entry name" value="FG-GAP"/>
</dbReference>
<dbReference type="InterPro" id="IPR028994">
    <property type="entry name" value="Integrin_alpha_N"/>
</dbReference>
<dbReference type="Pfam" id="PF03995">
    <property type="entry name" value="Inhibitor_I36"/>
    <property type="match status" value="1"/>
</dbReference>
<feature type="signal peptide" evidence="2">
    <location>
        <begin position="1"/>
        <end position="33"/>
    </location>
</feature>
<keyword evidence="4" id="KW-1185">Reference proteome</keyword>